<dbReference type="EMBL" id="AAPI01000001">
    <property type="protein sequence ID" value="EAS48165.1"/>
    <property type="molecule type" value="Genomic_DNA"/>
</dbReference>
<dbReference type="PANTHER" id="PTHR37466:SF1">
    <property type="entry name" value="SLR1628 PROTEIN"/>
    <property type="match status" value="1"/>
</dbReference>
<dbReference type="eggNOG" id="COG3651">
    <property type="taxonomic scope" value="Bacteria"/>
</dbReference>
<sequence length="147" mass="16498">MVKRGKLKRCFTLKATTTKICELKNMSQTNVFGEPIEECCSNPITGYFRDGFCRTDKYDRGSHTVCAEITDEFLEFSKSRGNDLSTPRPEFEFPGLVAGQSWCLCASRWLEAYESGCAPKVFLRRSNSMALEIVPMEALKASAADLN</sequence>
<keyword evidence="2" id="KW-1185">Reference proteome</keyword>
<evidence type="ECO:0000313" key="2">
    <source>
        <dbReference type="Proteomes" id="UP000005555"/>
    </source>
</evidence>
<dbReference type="Gene3D" id="3.30.56.110">
    <property type="entry name" value="Protein of unknown function DUF2237"/>
    <property type="match status" value="1"/>
</dbReference>
<organism evidence="1 2">
    <name type="scientific">gamma proteobacterium HTCC2207</name>
    <dbReference type="NCBI Taxonomy" id="314287"/>
    <lineage>
        <taxon>Bacteria</taxon>
        <taxon>Pseudomonadati</taxon>
        <taxon>Pseudomonadota</taxon>
        <taxon>Gammaproteobacteria</taxon>
        <taxon>Cellvibrionales</taxon>
        <taxon>Porticoccaceae</taxon>
        <taxon>SAR92 clade</taxon>
    </lineage>
</organism>
<comment type="caution">
    <text evidence="1">The sequence shown here is derived from an EMBL/GenBank/DDBJ whole genome shotgun (WGS) entry which is preliminary data.</text>
</comment>
<dbReference type="STRING" id="314287.GB2207_10151"/>
<evidence type="ECO:0000313" key="1">
    <source>
        <dbReference type="EMBL" id="EAS48165.1"/>
    </source>
</evidence>
<dbReference type="AlphaFoldDB" id="Q1YU93"/>
<reference evidence="1 2" key="1">
    <citation type="submission" date="2006-03" db="EMBL/GenBank/DDBJ databases">
        <authorList>
            <person name="Giovannoni S.J."/>
            <person name="Cho J.-C."/>
            <person name="Ferriera S."/>
            <person name="Johnson J."/>
            <person name="Kravitz S."/>
            <person name="Halpern A."/>
            <person name="Remington K."/>
            <person name="Beeson K."/>
            <person name="Tran B."/>
            <person name="Rogers Y.-H."/>
            <person name="Friedman R."/>
            <person name="Venter J.C."/>
        </authorList>
    </citation>
    <scope>NUCLEOTIDE SEQUENCE [LARGE SCALE GENOMIC DNA]</scope>
    <source>
        <strain evidence="1 2">HTCC2207</strain>
    </source>
</reference>
<accession>Q1YU93</accession>
<evidence type="ECO:0008006" key="3">
    <source>
        <dbReference type="Google" id="ProtNLM"/>
    </source>
</evidence>
<dbReference type="HOGENOM" id="CLU_127770_1_0_6"/>
<proteinExistence type="predicted"/>
<gene>
    <name evidence="1" type="ORF">GB2207_10151</name>
</gene>
<dbReference type="Proteomes" id="UP000005555">
    <property type="component" value="Unassembled WGS sequence"/>
</dbReference>
<dbReference type="InterPro" id="IPR018714">
    <property type="entry name" value="DUF2237"/>
</dbReference>
<dbReference type="Pfam" id="PF09996">
    <property type="entry name" value="DUF2237"/>
    <property type="match status" value="1"/>
</dbReference>
<protein>
    <recommendedName>
        <fullName evidence="3">DUF2237 domain-containing protein</fullName>
    </recommendedName>
</protein>
<name>Q1YU93_9GAMM</name>
<dbReference type="PANTHER" id="PTHR37466">
    <property type="entry name" value="SLR1628 PROTEIN"/>
    <property type="match status" value="1"/>
</dbReference>